<accession>A0A4Y2PXF7</accession>
<reference evidence="1 2" key="1">
    <citation type="journal article" date="2019" name="Sci. Rep.">
        <title>Orb-weaving spider Araneus ventricosus genome elucidates the spidroin gene catalogue.</title>
        <authorList>
            <person name="Kono N."/>
            <person name="Nakamura H."/>
            <person name="Ohtoshi R."/>
            <person name="Moran D.A.P."/>
            <person name="Shinohara A."/>
            <person name="Yoshida Y."/>
            <person name="Fujiwara M."/>
            <person name="Mori M."/>
            <person name="Tomita M."/>
            <person name="Arakawa K."/>
        </authorList>
    </citation>
    <scope>NUCLEOTIDE SEQUENCE [LARGE SCALE GENOMIC DNA]</scope>
</reference>
<keyword evidence="2" id="KW-1185">Reference proteome</keyword>
<evidence type="ECO:0000313" key="1">
    <source>
        <dbReference type="EMBL" id="GBN55260.1"/>
    </source>
</evidence>
<organism evidence="1 2">
    <name type="scientific">Araneus ventricosus</name>
    <name type="common">Orbweaver spider</name>
    <name type="synonym">Epeira ventricosa</name>
    <dbReference type="NCBI Taxonomy" id="182803"/>
    <lineage>
        <taxon>Eukaryota</taxon>
        <taxon>Metazoa</taxon>
        <taxon>Ecdysozoa</taxon>
        <taxon>Arthropoda</taxon>
        <taxon>Chelicerata</taxon>
        <taxon>Arachnida</taxon>
        <taxon>Araneae</taxon>
        <taxon>Araneomorphae</taxon>
        <taxon>Entelegynae</taxon>
        <taxon>Araneoidea</taxon>
        <taxon>Araneidae</taxon>
        <taxon>Araneus</taxon>
    </lineage>
</organism>
<protein>
    <submittedName>
        <fullName evidence="1">Uncharacterized protein</fullName>
    </submittedName>
</protein>
<dbReference type="AlphaFoldDB" id="A0A4Y2PXF7"/>
<dbReference type="EMBL" id="BGPR01012249">
    <property type="protein sequence ID" value="GBN55260.1"/>
    <property type="molecule type" value="Genomic_DNA"/>
</dbReference>
<name>A0A4Y2PXF7_ARAVE</name>
<proteinExistence type="predicted"/>
<evidence type="ECO:0000313" key="2">
    <source>
        <dbReference type="Proteomes" id="UP000499080"/>
    </source>
</evidence>
<dbReference type="Proteomes" id="UP000499080">
    <property type="component" value="Unassembled WGS sequence"/>
</dbReference>
<comment type="caution">
    <text evidence="1">The sequence shown here is derived from an EMBL/GenBank/DDBJ whole genome shotgun (WGS) entry which is preliminary data.</text>
</comment>
<gene>
    <name evidence="1" type="ORF">AVEN_201512_1</name>
</gene>
<sequence>HHWYQGSRPGGCLSIDRNRRDQTTLTPFLSVMRSAQNVLQNRY</sequence>
<feature type="non-terminal residue" evidence="1">
    <location>
        <position position="1"/>
    </location>
</feature>